<keyword evidence="11" id="KW-0540">Nuclease</keyword>
<dbReference type="RefSeq" id="WP_092100195.1">
    <property type="nucleotide sequence ID" value="NZ_FOOT01000002.1"/>
</dbReference>
<keyword evidence="8" id="KW-0234">DNA repair</keyword>
<dbReference type="SMART" id="SM00478">
    <property type="entry name" value="ENDO3c"/>
    <property type="match status" value="1"/>
</dbReference>
<evidence type="ECO:0000256" key="6">
    <source>
        <dbReference type="ARBA" id="ARBA00023004"/>
    </source>
</evidence>
<reference evidence="12" key="1">
    <citation type="submission" date="2016-10" db="EMBL/GenBank/DDBJ databases">
        <authorList>
            <person name="Varghese N."/>
            <person name="Submissions S."/>
        </authorList>
    </citation>
    <scope>NUCLEOTIDE SEQUENCE [LARGE SCALE GENOMIC DNA]</scope>
    <source>
        <strain evidence="12">LP51</strain>
    </source>
</reference>
<dbReference type="InterPro" id="IPR004035">
    <property type="entry name" value="Endouclease-III_FeS-bd_BS"/>
</dbReference>
<evidence type="ECO:0000256" key="5">
    <source>
        <dbReference type="ARBA" id="ARBA00022801"/>
    </source>
</evidence>
<comment type="similarity">
    <text evidence="2">Belongs to the Nth/MutY family.</text>
</comment>
<dbReference type="InterPro" id="IPR003265">
    <property type="entry name" value="HhH-GPD_domain"/>
</dbReference>
<evidence type="ECO:0000256" key="9">
    <source>
        <dbReference type="ARBA" id="ARBA00023295"/>
    </source>
</evidence>
<dbReference type="OrthoDB" id="9800977at2"/>
<evidence type="ECO:0000313" key="11">
    <source>
        <dbReference type="EMBL" id="SFG50399.1"/>
    </source>
</evidence>
<evidence type="ECO:0000313" key="12">
    <source>
        <dbReference type="Proteomes" id="UP000198724"/>
    </source>
</evidence>
<dbReference type="SUPFAM" id="SSF48150">
    <property type="entry name" value="DNA-glycosylase"/>
    <property type="match status" value="1"/>
</dbReference>
<dbReference type="Gene3D" id="1.10.1670.10">
    <property type="entry name" value="Helix-hairpin-Helix base-excision DNA repair enzymes (C-terminal)"/>
    <property type="match status" value="1"/>
</dbReference>
<keyword evidence="5" id="KW-0378">Hydrolase</keyword>
<keyword evidence="3" id="KW-0479">Metal-binding</keyword>
<comment type="cofactor">
    <cofactor evidence="1">
        <name>[4Fe-4S] cluster</name>
        <dbReference type="ChEBI" id="CHEBI:49883"/>
    </cofactor>
</comment>
<feature type="domain" description="HhH-GPD" evidence="10">
    <location>
        <begin position="43"/>
        <end position="202"/>
    </location>
</feature>
<dbReference type="InterPro" id="IPR011257">
    <property type="entry name" value="DNA_glycosylase"/>
</dbReference>
<dbReference type="InterPro" id="IPR023170">
    <property type="entry name" value="HhH_base_excis_C"/>
</dbReference>
<evidence type="ECO:0000256" key="1">
    <source>
        <dbReference type="ARBA" id="ARBA00001966"/>
    </source>
</evidence>
<dbReference type="PROSITE" id="PS00764">
    <property type="entry name" value="ENDONUCLEASE_III_1"/>
    <property type="match status" value="1"/>
</dbReference>
<dbReference type="Proteomes" id="UP000198724">
    <property type="component" value="Unassembled WGS sequence"/>
</dbReference>
<keyword evidence="4" id="KW-0227">DNA damage</keyword>
<evidence type="ECO:0000256" key="8">
    <source>
        <dbReference type="ARBA" id="ARBA00023204"/>
    </source>
</evidence>
<dbReference type="GO" id="GO:0046872">
    <property type="term" value="F:metal ion binding"/>
    <property type="evidence" value="ECO:0007669"/>
    <property type="project" value="UniProtKB-KW"/>
</dbReference>
<gene>
    <name evidence="11" type="ORF">SAMN05421739_102717</name>
</gene>
<evidence type="ECO:0000259" key="10">
    <source>
        <dbReference type="SMART" id="SM00478"/>
    </source>
</evidence>
<sequence length="235" mass="27274">MDAHQLPPNEKTLLTHELLNQEYRHRVLEPRRSHMHELISTMLSHRTNHKDEEKAFYTMLERFGDWEGVMNADIDELADAIQTTRYPGQKAPQIQQTLQIIKQERGEFNIDFLEEMPVEEAMAWLTKLPGVGVKTATLLLLFNFKKPVMPVDTHVFRISQRVGLIGAKVTANKAHTILLEMLPPEPEVLYNFHIHMLRHGQRICTFFSPKCEQCVLNSICNYYQDVRQKGIDKAA</sequence>
<evidence type="ECO:0000256" key="2">
    <source>
        <dbReference type="ARBA" id="ARBA00008343"/>
    </source>
</evidence>
<dbReference type="AlphaFoldDB" id="A0A1I2SFA2"/>
<keyword evidence="12" id="KW-1185">Reference proteome</keyword>
<dbReference type="Gene3D" id="1.10.340.30">
    <property type="entry name" value="Hypothetical protein, domain 2"/>
    <property type="match status" value="1"/>
</dbReference>
<proteinExistence type="inferred from homology"/>
<evidence type="ECO:0000256" key="7">
    <source>
        <dbReference type="ARBA" id="ARBA00023014"/>
    </source>
</evidence>
<name>A0A1I2SFA2_9BACT</name>
<dbReference type="PANTHER" id="PTHR47203:SF1">
    <property type="entry name" value="HYPOTHETICAL BASE EXCISION DNA REPAIR PROTEIN (EUROFUNG)"/>
    <property type="match status" value="1"/>
</dbReference>
<dbReference type="STRING" id="1436961.SAMN05421739_102717"/>
<dbReference type="GO" id="GO:0006284">
    <property type="term" value="P:base-excision repair"/>
    <property type="evidence" value="ECO:0007669"/>
    <property type="project" value="InterPro"/>
</dbReference>
<dbReference type="GO" id="GO:0016798">
    <property type="term" value="F:hydrolase activity, acting on glycosyl bonds"/>
    <property type="evidence" value="ECO:0007669"/>
    <property type="project" value="UniProtKB-KW"/>
</dbReference>
<evidence type="ECO:0000256" key="4">
    <source>
        <dbReference type="ARBA" id="ARBA00022763"/>
    </source>
</evidence>
<evidence type="ECO:0000256" key="3">
    <source>
        <dbReference type="ARBA" id="ARBA00022723"/>
    </source>
</evidence>
<dbReference type="PIRSF" id="PIRSF001435">
    <property type="entry name" value="Nth"/>
    <property type="match status" value="1"/>
</dbReference>
<dbReference type="CDD" id="cd00056">
    <property type="entry name" value="ENDO3c"/>
    <property type="match status" value="1"/>
</dbReference>
<dbReference type="Pfam" id="PF00730">
    <property type="entry name" value="HhH-GPD"/>
    <property type="match status" value="1"/>
</dbReference>
<dbReference type="GO" id="GO:0004519">
    <property type="term" value="F:endonuclease activity"/>
    <property type="evidence" value="ECO:0007669"/>
    <property type="project" value="UniProtKB-KW"/>
</dbReference>
<dbReference type="EMBL" id="FOOT01000002">
    <property type="protein sequence ID" value="SFG50399.1"/>
    <property type="molecule type" value="Genomic_DNA"/>
</dbReference>
<keyword evidence="6" id="KW-0408">Iron</keyword>
<dbReference type="GO" id="GO:0051536">
    <property type="term" value="F:iron-sulfur cluster binding"/>
    <property type="evidence" value="ECO:0007669"/>
    <property type="project" value="UniProtKB-KW"/>
</dbReference>
<organism evidence="11 12">
    <name type="scientific">Pontibacter chinhatensis</name>
    <dbReference type="NCBI Taxonomy" id="1436961"/>
    <lineage>
        <taxon>Bacteria</taxon>
        <taxon>Pseudomonadati</taxon>
        <taxon>Bacteroidota</taxon>
        <taxon>Cytophagia</taxon>
        <taxon>Cytophagales</taxon>
        <taxon>Hymenobacteraceae</taxon>
        <taxon>Pontibacter</taxon>
    </lineage>
</organism>
<keyword evidence="7" id="KW-0411">Iron-sulfur</keyword>
<accession>A0A1I2SFA2</accession>
<keyword evidence="9" id="KW-0326">Glycosidase</keyword>
<dbReference type="PANTHER" id="PTHR47203">
    <property type="match status" value="1"/>
</dbReference>
<protein>
    <submittedName>
        <fullName evidence="11">Endonuclease-3</fullName>
    </submittedName>
</protein>
<keyword evidence="11" id="KW-0255">Endonuclease</keyword>